<evidence type="ECO:0000256" key="1">
    <source>
        <dbReference type="SAM" id="MobiDB-lite"/>
    </source>
</evidence>
<accession>A0A5C3N3E6</accession>
<feature type="compositionally biased region" description="Basic and acidic residues" evidence="1">
    <location>
        <begin position="108"/>
        <end position="123"/>
    </location>
</feature>
<dbReference type="OrthoDB" id="10393830at2759"/>
<keyword evidence="3" id="KW-1185">Reference proteome</keyword>
<dbReference type="AlphaFoldDB" id="A0A5C3N3E6"/>
<reference evidence="2 3" key="1">
    <citation type="journal article" date="2019" name="Nat. Ecol. Evol.">
        <title>Megaphylogeny resolves global patterns of mushroom evolution.</title>
        <authorList>
            <person name="Varga T."/>
            <person name="Krizsan K."/>
            <person name="Foldi C."/>
            <person name="Dima B."/>
            <person name="Sanchez-Garcia M."/>
            <person name="Sanchez-Ramirez S."/>
            <person name="Szollosi G.J."/>
            <person name="Szarkandi J.G."/>
            <person name="Papp V."/>
            <person name="Albert L."/>
            <person name="Andreopoulos W."/>
            <person name="Angelini C."/>
            <person name="Antonin V."/>
            <person name="Barry K.W."/>
            <person name="Bougher N.L."/>
            <person name="Buchanan P."/>
            <person name="Buyck B."/>
            <person name="Bense V."/>
            <person name="Catcheside P."/>
            <person name="Chovatia M."/>
            <person name="Cooper J."/>
            <person name="Damon W."/>
            <person name="Desjardin D."/>
            <person name="Finy P."/>
            <person name="Geml J."/>
            <person name="Haridas S."/>
            <person name="Hughes K."/>
            <person name="Justo A."/>
            <person name="Karasinski D."/>
            <person name="Kautmanova I."/>
            <person name="Kiss B."/>
            <person name="Kocsube S."/>
            <person name="Kotiranta H."/>
            <person name="LaButti K.M."/>
            <person name="Lechner B.E."/>
            <person name="Liimatainen K."/>
            <person name="Lipzen A."/>
            <person name="Lukacs Z."/>
            <person name="Mihaltcheva S."/>
            <person name="Morgado L.N."/>
            <person name="Niskanen T."/>
            <person name="Noordeloos M.E."/>
            <person name="Ohm R.A."/>
            <person name="Ortiz-Santana B."/>
            <person name="Ovrebo C."/>
            <person name="Racz N."/>
            <person name="Riley R."/>
            <person name="Savchenko A."/>
            <person name="Shiryaev A."/>
            <person name="Soop K."/>
            <person name="Spirin V."/>
            <person name="Szebenyi C."/>
            <person name="Tomsovsky M."/>
            <person name="Tulloss R.E."/>
            <person name="Uehling J."/>
            <person name="Grigoriev I.V."/>
            <person name="Vagvolgyi C."/>
            <person name="Papp T."/>
            <person name="Martin F.M."/>
            <person name="Miettinen O."/>
            <person name="Hibbett D.S."/>
            <person name="Nagy L.G."/>
        </authorList>
    </citation>
    <scope>NUCLEOTIDE SEQUENCE [LARGE SCALE GENOMIC DNA]</scope>
    <source>
        <strain evidence="2 3">OMC1185</strain>
    </source>
</reference>
<evidence type="ECO:0000313" key="3">
    <source>
        <dbReference type="Proteomes" id="UP000305948"/>
    </source>
</evidence>
<organism evidence="2 3">
    <name type="scientific">Heliocybe sulcata</name>
    <dbReference type="NCBI Taxonomy" id="5364"/>
    <lineage>
        <taxon>Eukaryota</taxon>
        <taxon>Fungi</taxon>
        <taxon>Dikarya</taxon>
        <taxon>Basidiomycota</taxon>
        <taxon>Agaricomycotina</taxon>
        <taxon>Agaricomycetes</taxon>
        <taxon>Gloeophyllales</taxon>
        <taxon>Gloeophyllaceae</taxon>
        <taxon>Heliocybe</taxon>
    </lineage>
</organism>
<feature type="compositionally biased region" description="Low complexity" evidence="1">
    <location>
        <begin position="86"/>
        <end position="106"/>
    </location>
</feature>
<protein>
    <submittedName>
        <fullName evidence="2">Uncharacterized protein</fullName>
    </submittedName>
</protein>
<dbReference type="Proteomes" id="UP000305948">
    <property type="component" value="Unassembled WGS sequence"/>
</dbReference>
<proteinExistence type="predicted"/>
<evidence type="ECO:0000313" key="2">
    <source>
        <dbReference type="EMBL" id="TFK52259.1"/>
    </source>
</evidence>
<dbReference type="EMBL" id="ML213509">
    <property type="protein sequence ID" value="TFK52259.1"/>
    <property type="molecule type" value="Genomic_DNA"/>
</dbReference>
<name>A0A5C3N3E6_9AGAM</name>
<gene>
    <name evidence="2" type="ORF">OE88DRAFT_1657415</name>
</gene>
<feature type="region of interest" description="Disordered" evidence="1">
    <location>
        <begin position="83"/>
        <end position="132"/>
    </location>
</feature>
<sequence length="321" mass="35830">MSVASDYVQYWITAPEDRPKYQPEPEPEISSARPVDNIEDIPEVTYRMWIPPKTRIPVGVNGMAQHGSGAGFFKQAVTVNSYPVPSRSRATRASSRAVSANSRYRSMSFDREESVSDTSEGRHAKGSSSYSLRRKERSSLSLGLRKTALKRDSSVVINEEKCHSPRPLHTCARLAKSVPAIPCLWGDGCEAKVHVHGLCIKAHVEKMHLKNTPSSKSEMIVNCRWESHIPGRGCGEKIKWQSFPRHVEAEKHLGLSRNCPVCEDKIGDRTDAIKRHLKGGCKGCQAPGCTYRMSKREIAAIQPGLDPEEWNQHICPHPGRK</sequence>